<keyword evidence="3 6" id="KW-0547">Nucleotide-binding</keyword>
<dbReference type="Pfam" id="PF02700">
    <property type="entry name" value="PurS"/>
    <property type="match status" value="1"/>
</dbReference>
<sequence length="110" mass="11680">MPVPVAAAGKLLDVRCPSPGASTTTEEQHVARVVVEVMPKAEILDPQGQAITGALSRLGFAGVTDVRQGKRFELEVDGSVGDEELEKIAESLLANTVIEDWAIRRIDGDA</sequence>
<comment type="catalytic activity">
    <reaction evidence="6">
        <text>N(2)-formyl-N(1)-(5-phospho-beta-D-ribosyl)glycinamide + L-glutamine + ATP + H2O = 2-formamido-N(1)-(5-O-phospho-beta-D-ribosyl)acetamidine + L-glutamate + ADP + phosphate + H(+)</text>
        <dbReference type="Rhea" id="RHEA:17129"/>
        <dbReference type="ChEBI" id="CHEBI:15377"/>
        <dbReference type="ChEBI" id="CHEBI:15378"/>
        <dbReference type="ChEBI" id="CHEBI:29985"/>
        <dbReference type="ChEBI" id="CHEBI:30616"/>
        <dbReference type="ChEBI" id="CHEBI:43474"/>
        <dbReference type="ChEBI" id="CHEBI:58359"/>
        <dbReference type="ChEBI" id="CHEBI:147286"/>
        <dbReference type="ChEBI" id="CHEBI:147287"/>
        <dbReference type="ChEBI" id="CHEBI:456216"/>
        <dbReference type="EC" id="6.3.5.3"/>
    </reaction>
</comment>
<comment type="subcellular location">
    <subcellularLocation>
        <location evidence="6">Cytoplasm</location>
    </subcellularLocation>
</comment>
<keyword evidence="2 6" id="KW-0436">Ligase</keyword>
<name>A0A379M3I1_9NOCA</name>
<dbReference type="NCBIfam" id="NF004630">
    <property type="entry name" value="PRK05974.1"/>
    <property type="match status" value="1"/>
</dbReference>
<dbReference type="InterPro" id="IPR003850">
    <property type="entry name" value="PurS"/>
</dbReference>
<comment type="similarity">
    <text evidence="6">Belongs to the PurS family.</text>
</comment>
<dbReference type="EMBL" id="UGVI01000001">
    <property type="protein sequence ID" value="SUE16672.1"/>
    <property type="molecule type" value="Genomic_DNA"/>
</dbReference>
<dbReference type="AlphaFoldDB" id="A0A379M3I1"/>
<keyword evidence="5 6" id="KW-0067">ATP-binding</keyword>
<evidence type="ECO:0000256" key="6">
    <source>
        <dbReference type="HAMAP-Rule" id="MF_01926"/>
    </source>
</evidence>
<organism evidence="7 8">
    <name type="scientific">Rhodococcus gordoniae</name>
    <dbReference type="NCBI Taxonomy" id="223392"/>
    <lineage>
        <taxon>Bacteria</taxon>
        <taxon>Bacillati</taxon>
        <taxon>Actinomycetota</taxon>
        <taxon>Actinomycetes</taxon>
        <taxon>Mycobacteriales</taxon>
        <taxon>Nocardiaceae</taxon>
        <taxon>Rhodococcus</taxon>
    </lineage>
</organism>
<dbReference type="EC" id="6.3.5.3" evidence="6"/>
<gene>
    <name evidence="7" type="primary">yexA</name>
    <name evidence="6" type="synonym">purS</name>
    <name evidence="7" type="ORF">NCTC13296_03559</name>
</gene>
<proteinExistence type="inferred from homology"/>
<evidence type="ECO:0000256" key="1">
    <source>
        <dbReference type="ARBA" id="ARBA00022490"/>
    </source>
</evidence>
<evidence type="ECO:0000313" key="7">
    <source>
        <dbReference type="EMBL" id="SUE16672.1"/>
    </source>
</evidence>
<dbReference type="Proteomes" id="UP000254569">
    <property type="component" value="Unassembled WGS sequence"/>
</dbReference>
<dbReference type="GO" id="GO:0005524">
    <property type="term" value="F:ATP binding"/>
    <property type="evidence" value="ECO:0007669"/>
    <property type="project" value="UniProtKB-UniRule"/>
</dbReference>
<evidence type="ECO:0000256" key="5">
    <source>
        <dbReference type="ARBA" id="ARBA00022840"/>
    </source>
</evidence>
<dbReference type="HAMAP" id="MF_01926">
    <property type="entry name" value="PurS"/>
    <property type="match status" value="1"/>
</dbReference>
<dbReference type="PANTHER" id="PTHR34696:SF1">
    <property type="entry name" value="PHOSPHORIBOSYLFORMYLGLYCINAMIDINE SYNTHASE SUBUNIT PURS"/>
    <property type="match status" value="1"/>
</dbReference>
<comment type="subunit">
    <text evidence="6">Part of the FGAM synthase complex composed of 1 PurL, 1 PurQ and 2 PurS subunits.</text>
</comment>
<accession>A0A379M3I1</accession>
<keyword evidence="4 6" id="KW-0658">Purine biosynthesis</keyword>
<dbReference type="PANTHER" id="PTHR34696">
    <property type="entry name" value="PHOSPHORIBOSYLFORMYLGLYCINAMIDINE SYNTHASE SUBUNIT PURS"/>
    <property type="match status" value="1"/>
</dbReference>
<dbReference type="GO" id="GO:0004642">
    <property type="term" value="F:phosphoribosylformylglycinamidine synthase activity"/>
    <property type="evidence" value="ECO:0007669"/>
    <property type="project" value="UniProtKB-UniRule"/>
</dbReference>
<dbReference type="SUPFAM" id="SSF82697">
    <property type="entry name" value="PurS-like"/>
    <property type="match status" value="1"/>
</dbReference>
<comment type="function">
    <text evidence="6">Part of the phosphoribosylformylglycinamidine synthase complex involved in the purines biosynthetic pathway. Catalyzes the ATP-dependent conversion of formylglycinamide ribonucleotide (FGAR) and glutamine to yield formylglycinamidine ribonucleotide (FGAM) and glutamate. The FGAM synthase complex is composed of three subunits. PurQ produces an ammonia molecule by converting glutamine to glutamate. PurL transfers the ammonia molecule to FGAR to form FGAM in an ATP-dependent manner. PurS interacts with PurQ and PurL and is thought to assist in the transfer of the ammonia molecule from PurQ to PurL.</text>
</comment>
<comment type="pathway">
    <text evidence="6">Purine metabolism; IMP biosynthesis via de novo pathway; 5-amino-1-(5-phospho-D-ribosyl)imidazole from N(2)-formyl-N(1)-(5-phospho-D-ribosyl)glycinamide: step 1/2.</text>
</comment>
<dbReference type="NCBIfam" id="TIGR00302">
    <property type="entry name" value="phosphoribosylformylglycinamidine synthase subunit PurS"/>
    <property type="match status" value="1"/>
</dbReference>
<evidence type="ECO:0000313" key="8">
    <source>
        <dbReference type="Proteomes" id="UP000254569"/>
    </source>
</evidence>
<evidence type="ECO:0000256" key="2">
    <source>
        <dbReference type="ARBA" id="ARBA00022598"/>
    </source>
</evidence>
<dbReference type="InterPro" id="IPR036604">
    <property type="entry name" value="PurS-like_sf"/>
</dbReference>
<keyword evidence="8" id="KW-1185">Reference proteome</keyword>
<reference evidence="7 8" key="1">
    <citation type="submission" date="2018-06" db="EMBL/GenBank/DDBJ databases">
        <authorList>
            <consortium name="Pathogen Informatics"/>
            <person name="Doyle S."/>
        </authorList>
    </citation>
    <scope>NUCLEOTIDE SEQUENCE [LARGE SCALE GENOMIC DNA]</scope>
    <source>
        <strain evidence="7 8">NCTC13296</strain>
    </source>
</reference>
<dbReference type="GO" id="GO:0006189">
    <property type="term" value="P:'de novo' IMP biosynthetic process"/>
    <property type="evidence" value="ECO:0007669"/>
    <property type="project" value="UniProtKB-UniRule"/>
</dbReference>
<dbReference type="GO" id="GO:0005737">
    <property type="term" value="C:cytoplasm"/>
    <property type="evidence" value="ECO:0007669"/>
    <property type="project" value="UniProtKB-SubCell"/>
</dbReference>
<evidence type="ECO:0000256" key="4">
    <source>
        <dbReference type="ARBA" id="ARBA00022755"/>
    </source>
</evidence>
<evidence type="ECO:0000256" key="3">
    <source>
        <dbReference type="ARBA" id="ARBA00022741"/>
    </source>
</evidence>
<dbReference type="Gene3D" id="3.30.1280.10">
    <property type="entry name" value="Phosphoribosylformylglycinamidine synthase subunit PurS"/>
    <property type="match status" value="1"/>
</dbReference>
<protein>
    <recommendedName>
        <fullName evidence="6">Phosphoribosylformylglycinamidine synthase subunit PurS</fullName>
        <shortName evidence="6">FGAM synthase</shortName>
        <ecNumber evidence="6">6.3.5.3</ecNumber>
    </recommendedName>
    <alternativeName>
        <fullName evidence="6">Formylglycinamide ribonucleotide amidotransferase subunit III</fullName>
        <shortName evidence="6">FGAR amidotransferase III</shortName>
        <shortName evidence="6">FGAR-AT III</shortName>
    </alternativeName>
    <alternativeName>
        <fullName evidence="6">Phosphoribosylformylglycinamidine synthase subunit III</fullName>
    </alternativeName>
</protein>
<dbReference type="UniPathway" id="UPA00074">
    <property type="reaction ID" value="UER00128"/>
</dbReference>
<keyword evidence="1 6" id="KW-0963">Cytoplasm</keyword>